<proteinExistence type="predicted"/>
<name>A0A1L3ZJ96_RHILE</name>
<keyword evidence="2" id="KW-1133">Transmembrane helix</keyword>
<feature type="transmembrane region" description="Helical" evidence="2">
    <location>
        <begin position="482"/>
        <end position="503"/>
    </location>
</feature>
<accession>A0A1L3ZJ96</accession>
<dbReference type="PANTHER" id="PTHR22674">
    <property type="entry name" value="NTPASE, KAP FAMILY P-LOOP DOMAIN-CONTAINING 1"/>
    <property type="match status" value="1"/>
</dbReference>
<evidence type="ECO:0000313" key="4">
    <source>
        <dbReference type="EMBL" id="API55732.1"/>
    </source>
</evidence>
<evidence type="ECO:0000259" key="3">
    <source>
        <dbReference type="Pfam" id="PF07693"/>
    </source>
</evidence>
<keyword evidence="2" id="KW-0812">Transmembrane</keyword>
<dbReference type="PANTHER" id="PTHR22674:SF6">
    <property type="entry name" value="NTPASE KAP FAMILY P-LOOP DOMAIN-CONTAINING PROTEIN 1"/>
    <property type="match status" value="1"/>
</dbReference>
<sequence>MPDDVARRWETLKALILANREENWGVWTDWYEDRLKGAPPEQAVLAAARGTLPEPMWREGAQVVNTAIRELIDSHKEGGLPDDDPRAWILQYAPDDRVARWTREATAGSTLTWKSGKALPKAMRAGDPVVYWRAIDPDNRKDRGGLVGVGRVISIDTEDQDGILRFPTQVTVFNDDTPLPRDEVIREAGITRRNWRGAVLVLRPEETERLDAFLRSRGMHGLIERQPRFVETHDTDYVSDRPETDRDLLNRGPLAFALAHNINKIWTVQTIAKEPRGWGRRLLDWLHFERLNRQTREPDEAAFILHLDAPWGGGKTTFANFVARILNPAAHGYDMGDKKKLKGTLLGELPLNDRRYWNPEFSERRWFVVDFNAWQNEHVSPPWWNFYETIRRQCLRAILFEPGRFGGIWRGSILRRVFSWYRFQITEVIWRVGTPEMRNTLLLLLAGGLLLYWVTYSDWFITLMKPPKEGTQATDFSPMLKGMFSLAGIAVTGGAGLALVNAFRSGLTTIIDSAGKSANASSLGEADPIQKFRRHFSWFVSQLDEPVLVIVDDLDRCSPKYVVELVRGLLTIFRSPRVVFVLLGDKDWIETAFAKVHKEMADVHTDAQITFGGRFAEKAIQLSFLLPESDQDAREAYLTAILATGQDAVPEDLKETVEALQKVEARARADLAPTDRAEDQEAAAQKTESLIREVSAQTASEHRDVFEKAATRILNRERMLRAATARSTETVVRQHGLKPLKHFLPANPRRIKRIINMVSAYQASAQSTQGVKQGSDKWKQLVIWVVMMSEYPQIWKMLVTDPDRSAQLLDLIKASKKGEAIVPPGLPEDASDTDKVRHIALTALLATPGLTPLLRGDPFTGDDDTHSPACIDTDASEWLRRLTPID</sequence>
<dbReference type="InterPro" id="IPR011646">
    <property type="entry name" value="KAP_P-loop"/>
</dbReference>
<evidence type="ECO:0000313" key="5">
    <source>
        <dbReference type="Proteomes" id="UP000183050"/>
    </source>
</evidence>
<feature type="compositionally biased region" description="Basic and acidic residues" evidence="1">
    <location>
        <begin position="670"/>
        <end position="679"/>
    </location>
</feature>
<protein>
    <recommendedName>
        <fullName evidence="3">KAP NTPase domain-containing protein</fullName>
    </recommendedName>
</protein>
<dbReference type="InterPro" id="IPR027417">
    <property type="entry name" value="P-loop_NTPase"/>
</dbReference>
<feature type="domain" description="KAP NTPase" evidence="3">
    <location>
        <begin position="298"/>
        <end position="762"/>
    </location>
</feature>
<reference evidence="4 5" key="1">
    <citation type="submission" date="2016-11" db="EMBL/GenBank/DDBJ databases">
        <title>Rhizobium leguminosarum bv. viciae strain Vaf12 isolated from Vavilovia formosa root nodules from Russia, Dagestan.</title>
        <authorList>
            <person name="Kimeklis A."/>
        </authorList>
    </citation>
    <scope>NUCLEOTIDE SEQUENCE [LARGE SCALE GENOMIC DNA]</scope>
    <source>
        <strain evidence="4 5">Vaf-108</strain>
        <plasmid evidence="5">Plasmid unnamed1</plasmid>
    </source>
</reference>
<geneLocation type="plasmid" evidence="4">
    <name>unnamed1</name>
</geneLocation>
<gene>
    <name evidence="4" type="ORF">BMW22_30215</name>
</gene>
<keyword evidence="4" id="KW-0614">Plasmid</keyword>
<dbReference type="Pfam" id="PF07693">
    <property type="entry name" value="KAP_NTPase"/>
    <property type="match status" value="1"/>
</dbReference>
<dbReference type="SUPFAM" id="SSF52540">
    <property type="entry name" value="P-loop containing nucleoside triphosphate hydrolases"/>
    <property type="match status" value="1"/>
</dbReference>
<feature type="transmembrane region" description="Helical" evidence="2">
    <location>
        <begin position="441"/>
        <end position="461"/>
    </location>
</feature>
<organism evidence="4 5">
    <name type="scientific">Rhizobium leguminosarum</name>
    <dbReference type="NCBI Taxonomy" id="384"/>
    <lineage>
        <taxon>Bacteria</taxon>
        <taxon>Pseudomonadati</taxon>
        <taxon>Pseudomonadota</taxon>
        <taxon>Alphaproteobacteria</taxon>
        <taxon>Hyphomicrobiales</taxon>
        <taxon>Rhizobiaceae</taxon>
        <taxon>Rhizobium/Agrobacterium group</taxon>
        <taxon>Rhizobium</taxon>
    </lineage>
</organism>
<evidence type="ECO:0000256" key="2">
    <source>
        <dbReference type="SAM" id="Phobius"/>
    </source>
</evidence>
<evidence type="ECO:0000256" key="1">
    <source>
        <dbReference type="SAM" id="MobiDB-lite"/>
    </source>
</evidence>
<dbReference type="InterPro" id="IPR052754">
    <property type="entry name" value="NTPase_KAP_P-loop"/>
</dbReference>
<feature type="region of interest" description="Disordered" evidence="1">
    <location>
        <begin position="670"/>
        <end position="696"/>
    </location>
</feature>
<dbReference type="EMBL" id="CP018229">
    <property type="protein sequence ID" value="API55732.1"/>
    <property type="molecule type" value="Genomic_DNA"/>
</dbReference>
<dbReference type="Proteomes" id="UP000183050">
    <property type="component" value="Plasmid unnamed1"/>
</dbReference>
<dbReference type="AlphaFoldDB" id="A0A1L3ZJ96"/>
<keyword evidence="2" id="KW-0472">Membrane</keyword>